<sequence>MDMTPPSSPLPITNKFKCMMCEKQFKLKRDLSHHKNIVRKYNETTEQEKIPDFLTDKFKEDIVYLIHKHLNKSLKNIDLQVISIACSRSLFQEIFKNYIHYSIKQTEVLKYIFRGSTGY</sequence>
<evidence type="ECO:0000313" key="3">
    <source>
        <dbReference type="EMBL" id="GBB86388.1"/>
    </source>
</evidence>
<name>A0A2Z6R0L9_9GLOM</name>
<dbReference type="AlphaFoldDB" id="A0A2Z6R0L9"/>
<evidence type="ECO:0000256" key="1">
    <source>
        <dbReference type="PROSITE-ProRule" id="PRU00042"/>
    </source>
</evidence>
<dbReference type="OrthoDB" id="2333208at2759"/>
<keyword evidence="1" id="KW-0479">Metal-binding</keyword>
<dbReference type="Proteomes" id="UP000615446">
    <property type="component" value="Unassembled WGS sequence"/>
</dbReference>
<reference evidence="4" key="2">
    <citation type="submission" date="2019-10" db="EMBL/GenBank/DDBJ databases">
        <title>Conservation and host-specific expression of non-tandemly repeated heterogenous ribosome RNA gene in arbuscular mycorrhizal fungi.</title>
        <authorList>
            <person name="Maeda T."/>
            <person name="Kobayashi Y."/>
            <person name="Nakagawa T."/>
            <person name="Ezawa T."/>
            <person name="Yamaguchi K."/>
            <person name="Bino T."/>
            <person name="Nishimoto Y."/>
            <person name="Shigenobu S."/>
            <person name="Kawaguchi M."/>
        </authorList>
    </citation>
    <scope>NUCLEOTIDE SEQUENCE</scope>
    <source>
        <strain evidence="4">HR1</strain>
    </source>
</reference>
<keyword evidence="1" id="KW-0863">Zinc-finger</keyword>
<reference evidence="3 5" key="1">
    <citation type="submission" date="2017-11" db="EMBL/GenBank/DDBJ databases">
        <title>The genome of Rhizophagus clarus HR1 reveals common genetic basis of auxotrophy among arbuscular mycorrhizal fungi.</title>
        <authorList>
            <person name="Kobayashi Y."/>
        </authorList>
    </citation>
    <scope>NUCLEOTIDE SEQUENCE [LARGE SCALE GENOMIC DNA]</scope>
    <source>
        <strain evidence="3 5">HR1</strain>
    </source>
</reference>
<gene>
    <name evidence="4" type="ORF">RCL2_001549900</name>
    <name evidence="3" type="ORF">RclHR1_12810004</name>
</gene>
<evidence type="ECO:0000313" key="4">
    <source>
        <dbReference type="EMBL" id="GES88553.1"/>
    </source>
</evidence>
<dbReference type="EMBL" id="BEXD01000315">
    <property type="protein sequence ID" value="GBB86388.1"/>
    <property type="molecule type" value="Genomic_DNA"/>
</dbReference>
<keyword evidence="5" id="KW-1185">Reference proteome</keyword>
<dbReference type="GO" id="GO:0008270">
    <property type="term" value="F:zinc ion binding"/>
    <property type="evidence" value="ECO:0007669"/>
    <property type="project" value="UniProtKB-KW"/>
</dbReference>
<dbReference type="EMBL" id="BLAL01000180">
    <property type="protein sequence ID" value="GES88553.1"/>
    <property type="molecule type" value="Genomic_DNA"/>
</dbReference>
<dbReference type="Proteomes" id="UP000247702">
    <property type="component" value="Unassembled WGS sequence"/>
</dbReference>
<proteinExistence type="predicted"/>
<organism evidence="3 5">
    <name type="scientific">Rhizophagus clarus</name>
    <dbReference type="NCBI Taxonomy" id="94130"/>
    <lineage>
        <taxon>Eukaryota</taxon>
        <taxon>Fungi</taxon>
        <taxon>Fungi incertae sedis</taxon>
        <taxon>Mucoromycota</taxon>
        <taxon>Glomeromycotina</taxon>
        <taxon>Glomeromycetes</taxon>
        <taxon>Glomerales</taxon>
        <taxon>Glomeraceae</taxon>
        <taxon>Rhizophagus</taxon>
    </lineage>
</organism>
<protein>
    <recommendedName>
        <fullName evidence="2">C2H2-type domain-containing protein</fullName>
    </recommendedName>
</protein>
<dbReference type="InterPro" id="IPR013087">
    <property type="entry name" value="Znf_C2H2_type"/>
</dbReference>
<evidence type="ECO:0000259" key="2">
    <source>
        <dbReference type="PROSITE" id="PS50157"/>
    </source>
</evidence>
<dbReference type="PROSITE" id="PS50157">
    <property type="entry name" value="ZINC_FINGER_C2H2_2"/>
    <property type="match status" value="1"/>
</dbReference>
<keyword evidence="1" id="KW-0862">Zinc</keyword>
<accession>A0A2Z6R0L9</accession>
<feature type="domain" description="C2H2-type" evidence="2">
    <location>
        <begin position="16"/>
        <end position="48"/>
    </location>
</feature>
<evidence type="ECO:0000313" key="5">
    <source>
        <dbReference type="Proteomes" id="UP000247702"/>
    </source>
</evidence>
<comment type="caution">
    <text evidence="3">The sequence shown here is derived from an EMBL/GenBank/DDBJ whole genome shotgun (WGS) entry which is preliminary data.</text>
</comment>